<proteinExistence type="inferred from homology"/>
<evidence type="ECO:0000313" key="3">
    <source>
        <dbReference type="EMBL" id="GER21696.1"/>
    </source>
</evidence>
<gene>
    <name evidence="3" type="ORF">NCCP1664_01930</name>
</gene>
<evidence type="ECO:0008006" key="5">
    <source>
        <dbReference type="Google" id="ProtNLM"/>
    </source>
</evidence>
<keyword evidence="2" id="KW-0808">Transferase</keyword>
<dbReference type="PANTHER" id="PTHR23416:SF23">
    <property type="entry name" value="ACETYLTRANSFERASE C18B11.09C-RELATED"/>
    <property type="match status" value="1"/>
</dbReference>
<dbReference type="Proteomes" id="UP000325307">
    <property type="component" value="Unassembled WGS sequence"/>
</dbReference>
<organism evidence="3 4">
    <name type="scientific">Zafaria cholistanensis</name>
    <dbReference type="NCBI Taxonomy" id="1682741"/>
    <lineage>
        <taxon>Bacteria</taxon>
        <taxon>Bacillati</taxon>
        <taxon>Actinomycetota</taxon>
        <taxon>Actinomycetes</taxon>
        <taxon>Micrococcales</taxon>
        <taxon>Micrococcaceae</taxon>
        <taxon>Zafaria</taxon>
    </lineage>
</organism>
<dbReference type="AlphaFoldDB" id="A0A5A7NMG9"/>
<evidence type="ECO:0000256" key="1">
    <source>
        <dbReference type="ARBA" id="ARBA00007274"/>
    </source>
</evidence>
<reference evidence="3 4" key="1">
    <citation type="submission" date="2019-09" db="EMBL/GenBank/DDBJ databases">
        <title>Arthrobacter zafarii sp. nov., a moderately thermotolerant and halotolerant actinobacterium isolated from Cholistan desert soil of Pakistan.</title>
        <authorList>
            <person name="Amin A."/>
            <person name="Ahmed I."/>
            <person name="Khalid N."/>
            <person name="Schumann P."/>
            <person name="Busse H.J."/>
            <person name="Khan I.U."/>
            <person name="Li S."/>
            <person name="Li W.J."/>
        </authorList>
    </citation>
    <scope>NUCLEOTIDE SEQUENCE [LARGE SCALE GENOMIC DNA]</scope>
    <source>
        <strain evidence="3 4">NCCP-1664</strain>
    </source>
</reference>
<dbReference type="EMBL" id="BKDJ01000001">
    <property type="protein sequence ID" value="GER21696.1"/>
    <property type="molecule type" value="Genomic_DNA"/>
</dbReference>
<dbReference type="InterPro" id="IPR051159">
    <property type="entry name" value="Hexapeptide_acetyltransf"/>
</dbReference>
<comment type="caution">
    <text evidence="3">The sequence shown here is derived from an EMBL/GenBank/DDBJ whole genome shotgun (WGS) entry which is preliminary data.</text>
</comment>
<dbReference type="GO" id="GO:0008374">
    <property type="term" value="F:O-acyltransferase activity"/>
    <property type="evidence" value="ECO:0007669"/>
    <property type="project" value="TreeGrafter"/>
</dbReference>
<accession>A0A5A7NMG9</accession>
<sequence>MCGGAMNGIPDCDLSDIPVIDLSKAPGERAAWGRPALTVYLWGLAELLFVTNPLQISSALRVRVLRLFGAKIGEGVIFRPRTRVKFPWKLEIGDRAWIGEGVWIHNQDQVTLGHDVVVSQETLITTGSHALRRDMALLTRPVKIKDGAWITSRSMILGGTTVGISSVVRPGSVIGPNTTIPENRIVGQSGQVTDFGERFSSNES</sequence>
<comment type="similarity">
    <text evidence="1">Belongs to the transferase hexapeptide repeat family.</text>
</comment>
<evidence type="ECO:0000256" key="2">
    <source>
        <dbReference type="ARBA" id="ARBA00022679"/>
    </source>
</evidence>
<name>A0A5A7NMG9_9MICC</name>
<keyword evidence="4" id="KW-1185">Reference proteome</keyword>
<dbReference type="Gene3D" id="2.160.10.10">
    <property type="entry name" value="Hexapeptide repeat proteins"/>
    <property type="match status" value="1"/>
</dbReference>
<protein>
    <recommendedName>
        <fullName evidence="5">Acetyltransferase</fullName>
    </recommendedName>
</protein>
<evidence type="ECO:0000313" key="4">
    <source>
        <dbReference type="Proteomes" id="UP000325307"/>
    </source>
</evidence>
<dbReference type="SUPFAM" id="SSF51161">
    <property type="entry name" value="Trimeric LpxA-like enzymes"/>
    <property type="match status" value="1"/>
</dbReference>
<dbReference type="InterPro" id="IPR011004">
    <property type="entry name" value="Trimer_LpxA-like_sf"/>
</dbReference>
<dbReference type="GO" id="GO:0005829">
    <property type="term" value="C:cytosol"/>
    <property type="evidence" value="ECO:0007669"/>
    <property type="project" value="TreeGrafter"/>
</dbReference>
<dbReference type="PANTHER" id="PTHR23416">
    <property type="entry name" value="SIALIC ACID SYNTHASE-RELATED"/>
    <property type="match status" value="1"/>
</dbReference>